<feature type="domain" description="Serpin" evidence="3">
    <location>
        <begin position="24"/>
        <end position="402"/>
    </location>
</feature>
<protein>
    <submittedName>
        <fullName evidence="4">Leukocyte elastase inhibitor</fullName>
    </submittedName>
</protein>
<comment type="similarity">
    <text evidence="1 2">Belongs to the serpin family.</text>
</comment>
<dbReference type="GO" id="GO:0005615">
    <property type="term" value="C:extracellular space"/>
    <property type="evidence" value="ECO:0007669"/>
    <property type="project" value="InterPro"/>
</dbReference>
<reference evidence="4" key="1">
    <citation type="submission" date="2019-05" db="EMBL/GenBank/DDBJ databases">
        <title>Annotation for the trematode Fasciolopsis buski.</title>
        <authorList>
            <person name="Choi Y.-J."/>
        </authorList>
    </citation>
    <scope>NUCLEOTIDE SEQUENCE</scope>
    <source>
        <strain evidence="4">HT</strain>
        <tissue evidence="4">Whole worm</tissue>
    </source>
</reference>
<dbReference type="SMART" id="SM00093">
    <property type="entry name" value="SERPIN"/>
    <property type="match status" value="1"/>
</dbReference>
<evidence type="ECO:0000313" key="4">
    <source>
        <dbReference type="EMBL" id="KAA0191366.1"/>
    </source>
</evidence>
<dbReference type="PANTHER" id="PTHR11461:SF211">
    <property type="entry name" value="GH10112P-RELATED"/>
    <property type="match status" value="1"/>
</dbReference>
<accession>A0A8E0RUS4</accession>
<dbReference type="EMBL" id="LUCM01006374">
    <property type="protein sequence ID" value="KAA0191366.1"/>
    <property type="molecule type" value="Genomic_DNA"/>
</dbReference>
<evidence type="ECO:0000256" key="2">
    <source>
        <dbReference type="RuleBase" id="RU000411"/>
    </source>
</evidence>
<gene>
    <name evidence="4" type="ORF">FBUS_08637</name>
</gene>
<sequence>MCKSKVPNIDDLYVNQHPPVRFTQNFLSTTVRGQGDGDYLSCPLGALLLLATLLGSGGVRGKTAVQIADALKLTTTVHSSDLKALKESAKNMYWSLANSLIDSETNRNEKKIPVVTISNGVFVKQDYDVKSDFKYSLQNEYRAEIEKLNFKNQRDSVEKINRWIRNRTRELIPNFFHSPSELSTDTKMTLFNVITFKEVWEQSFVRVEPADFWIKSGKTVKVKMMSDVQPLPYARFSDMGFSLIEKPFLGKRFSLVILLPNKRWDMKAVDKVLNGFHLLKVLLEKTTVIGVSLKLPRFKIESQMDLIKYMRSLGINDLFDPGLADLSGVTDSHKLYINMMKQGAALKVNEAGVEATAVTGMVAVPMSLLVPDVQFYVDQPFACFIYDRHLKMPLFAARVTNPQEY</sequence>
<dbReference type="OrthoDB" id="1063785at2759"/>
<evidence type="ECO:0000256" key="1">
    <source>
        <dbReference type="ARBA" id="ARBA00009500"/>
    </source>
</evidence>
<dbReference type="InterPro" id="IPR000215">
    <property type="entry name" value="Serpin_fam"/>
</dbReference>
<evidence type="ECO:0000259" key="3">
    <source>
        <dbReference type="SMART" id="SM00093"/>
    </source>
</evidence>
<dbReference type="SUPFAM" id="SSF56574">
    <property type="entry name" value="Serpins"/>
    <property type="match status" value="1"/>
</dbReference>
<dbReference type="AlphaFoldDB" id="A0A8E0RUS4"/>
<dbReference type="InterPro" id="IPR042185">
    <property type="entry name" value="Serpin_sf_2"/>
</dbReference>
<dbReference type="PANTHER" id="PTHR11461">
    <property type="entry name" value="SERINE PROTEASE INHIBITOR, SERPIN"/>
    <property type="match status" value="1"/>
</dbReference>
<dbReference type="Pfam" id="PF00079">
    <property type="entry name" value="Serpin"/>
    <property type="match status" value="1"/>
</dbReference>
<keyword evidence="5" id="KW-1185">Reference proteome</keyword>
<organism evidence="4 5">
    <name type="scientific">Fasciolopsis buskii</name>
    <dbReference type="NCBI Taxonomy" id="27845"/>
    <lineage>
        <taxon>Eukaryota</taxon>
        <taxon>Metazoa</taxon>
        <taxon>Spiralia</taxon>
        <taxon>Lophotrochozoa</taxon>
        <taxon>Platyhelminthes</taxon>
        <taxon>Trematoda</taxon>
        <taxon>Digenea</taxon>
        <taxon>Plagiorchiida</taxon>
        <taxon>Echinostomata</taxon>
        <taxon>Echinostomatoidea</taxon>
        <taxon>Fasciolidae</taxon>
        <taxon>Fasciolopsis</taxon>
    </lineage>
</organism>
<comment type="caution">
    <text evidence="4">The sequence shown here is derived from an EMBL/GenBank/DDBJ whole genome shotgun (WGS) entry which is preliminary data.</text>
</comment>
<dbReference type="GO" id="GO:0004867">
    <property type="term" value="F:serine-type endopeptidase inhibitor activity"/>
    <property type="evidence" value="ECO:0007669"/>
    <property type="project" value="InterPro"/>
</dbReference>
<dbReference type="Proteomes" id="UP000728185">
    <property type="component" value="Unassembled WGS sequence"/>
</dbReference>
<dbReference type="Gene3D" id="3.30.497.10">
    <property type="entry name" value="Antithrombin, subunit I, domain 2"/>
    <property type="match status" value="1"/>
</dbReference>
<dbReference type="InterPro" id="IPR036186">
    <property type="entry name" value="Serpin_sf"/>
</dbReference>
<name>A0A8E0RUS4_9TREM</name>
<proteinExistence type="inferred from homology"/>
<dbReference type="InterPro" id="IPR042178">
    <property type="entry name" value="Serpin_sf_1"/>
</dbReference>
<dbReference type="Gene3D" id="2.30.39.10">
    <property type="entry name" value="Alpha-1-antitrypsin, domain 1"/>
    <property type="match status" value="1"/>
</dbReference>
<dbReference type="InterPro" id="IPR023796">
    <property type="entry name" value="Serpin_dom"/>
</dbReference>
<evidence type="ECO:0000313" key="5">
    <source>
        <dbReference type="Proteomes" id="UP000728185"/>
    </source>
</evidence>